<dbReference type="AlphaFoldDB" id="A0A8D8PX33"/>
<organism evidence="1">
    <name type="scientific">Cacopsylla melanoneura</name>
    <dbReference type="NCBI Taxonomy" id="428564"/>
    <lineage>
        <taxon>Eukaryota</taxon>
        <taxon>Metazoa</taxon>
        <taxon>Ecdysozoa</taxon>
        <taxon>Arthropoda</taxon>
        <taxon>Hexapoda</taxon>
        <taxon>Insecta</taxon>
        <taxon>Pterygota</taxon>
        <taxon>Neoptera</taxon>
        <taxon>Paraneoptera</taxon>
        <taxon>Hemiptera</taxon>
        <taxon>Sternorrhyncha</taxon>
        <taxon>Psylloidea</taxon>
        <taxon>Psyllidae</taxon>
        <taxon>Psyllinae</taxon>
        <taxon>Cacopsylla</taxon>
    </lineage>
</organism>
<proteinExistence type="predicted"/>
<name>A0A8D8PX33_9HEMI</name>
<dbReference type="EMBL" id="HBUF01035946">
    <property type="protein sequence ID" value="CAG6616493.1"/>
    <property type="molecule type" value="Transcribed_RNA"/>
</dbReference>
<evidence type="ECO:0000313" key="1">
    <source>
        <dbReference type="EMBL" id="CAG6616493.1"/>
    </source>
</evidence>
<protein>
    <submittedName>
        <fullName evidence="1">Uncharacterized protein</fullName>
    </submittedName>
</protein>
<accession>A0A8D8PX33</accession>
<reference evidence="1" key="1">
    <citation type="submission" date="2021-05" db="EMBL/GenBank/DDBJ databases">
        <authorList>
            <person name="Alioto T."/>
            <person name="Alioto T."/>
            <person name="Gomez Garrido J."/>
        </authorList>
    </citation>
    <scope>NUCLEOTIDE SEQUENCE</scope>
</reference>
<sequence length="168" mass="19081">MRAPPSTRPAGSPQWVARTTSARLVRNIPTERQEERREARLVRNFPSERQEARLVKNIPSARREIEKTDENVTVEAAEDLSTLAIIQKLLVETNKDLSVETDKGLSKNKQGIQETLVETNKGLSNKKQVIQNTLVQTDKDLSNNKQAIHLGCSLQPRLVNQEKYRTSR</sequence>